<gene>
    <name evidence="11" type="primary">crcB_1</name>
    <name evidence="10" type="synonym">crcB</name>
    <name evidence="10" type="synonym">fluC</name>
    <name evidence="11" type="ORF">GCM10009810_01330</name>
</gene>
<accession>A0ABN2JZ68</accession>
<organism evidence="11 12">
    <name type="scientific">Nostocoides vanveenii</name>
    <dbReference type="NCBI Taxonomy" id="330835"/>
    <lineage>
        <taxon>Bacteria</taxon>
        <taxon>Bacillati</taxon>
        <taxon>Actinomycetota</taxon>
        <taxon>Actinomycetes</taxon>
        <taxon>Micrococcales</taxon>
        <taxon>Intrasporangiaceae</taxon>
        <taxon>Nostocoides</taxon>
    </lineage>
</organism>
<proteinExistence type="inferred from homology"/>
<feature type="transmembrane region" description="Helical" evidence="10">
    <location>
        <begin position="109"/>
        <end position="130"/>
    </location>
</feature>
<evidence type="ECO:0000256" key="1">
    <source>
        <dbReference type="ARBA" id="ARBA00004651"/>
    </source>
</evidence>
<keyword evidence="10" id="KW-0915">Sodium</keyword>
<feature type="binding site" evidence="10">
    <location>
        <position position="93"/>
    </location>
    <ligand>
        <name>Na(+)</name>
        <dbReference type="ChEBI" id="CHEBI:29101"/>
        <note>structural</note>
    </ligand>
</feature>
<dbReference type="RefSeq" id="WP_344060654.1">
    <property type="nucleotide sequence ID" value="NZ_BAAAPN010000003.1"/>
</dbReference>
<evidence type="ECO:0000256" key="9">
    <source>
        <dbReference type="ARBA" id="ARBA00049940"/>
    </source>
</evidence>
<dbReference type="PANTHER" id="PTHR28259:SF1">
    <property type="entry name" value="FLUORIDE EXPORT PROTEIN 1-RELATED"/>
    <property type="match status" value="1"/>
</dbReference>
<sequence length="147" mass="14856">MTTAGQGSRAHPAYRQPGILALVAAGGAAGTLARALVEQLFPARAGQWPWATFVINVTGAFLLGLLLQTLALGGPDTGWRRSARLGLGTGVLGGFTTYSTFAVETIRSPALLAITYAVATVLLGGLAAAAGMRVAQRRARPGGVAAG</sequence>
<feature type="transmembrane region" description="Helical" evidence="10">
    <location>
        <begin position="49"/>
        <end position="73"/>
    </location>
</feature>
<keyword evidence="10" id="KW-0479">Metal-binding</keyword>
<feature type="transmembrane region" description="Helical" evidence="10">
    <location>
        <begin position="18"/>
        <end position="37"/>
    </location>
</feature>
<reference evidence="11 12" key="1">
    <citation type="journal article" date="2019" name="Int. J. Syst. Evol. Microbiol.">
        <title>The Global Catalogue of Microorganisms (GCM) 10K type strain sequencing project: providing services to taxonomists for standard genome sequencing and annotation.</title>
        <authorList>
            <consortium name="The Broad Institute Genomics Platform"/>
            <consortium name="The Broad Institute Genome Sequencing Center for Infectious Disease"/>
            <person name="Wu L."/>
            <person name="Ma J."/>
        </authorList>
    </citation>
    <scope>NUCLEOTIDE SEQUENCE [LARGE SCALE GENOMIC DNA]</scope>
    <source>
        <strain evidence="11 12">JCM 15591</strain>
    </source>
</reference>
<dbReference type="PANTHER" id="PTHR28259">
    <property type="entry name" value="FLUORIDE EXPORT PROTEIN 1-RELATED"/>
    <property type="match status" value="1"/>
</dbReference>
<evidence type="ECO:0000313" key="12">
    <source>
        <dbReference type="Proteomes" id="UP001501475"/>
    </source>
</evidence>
<keyword evidence="2 10" id="KW-1003">Cell membrane</keyword>
<evidence type="ECO:0000256" key="2">
    <source>
        <dbReference type="ARBA" id="ARBA00022475"/>
    </source>
</evidence>
<protein>
    <recommendedName>
        <fullName evidence="10">Fluoride-specific ion channel FluC</fullName>
    </recommendedName>
</protein>
<evidence type="ECO:0000313" key="11">
    <source>
        <dbReference type="EMBL" id="GAA1744432.1"/>
    </source>
</evidence>
<keyword evidence="3 10" id="KW-0812">Transmembrane</keyword>
<evidence type="ECO:0000256" key="4">
    <source>
        <dbReference type="ARBA" id="ARBA00022989"/>
    </source>
</evidence>
<evidence type="ECO:0000256" key="5">
    <source>
        <dbReference type="ARBA" id="ARBA00023136"/>
    </source>
</evidence>
<comment type="subcellular location">
    <subcellularLocation>
        <location evidence="1 10">Cell membrane</location>
        <topology evidence="1 10">Multi-pass membrane protein</topology>
    </subcellularLocation>
</comment>
<dbReference type="EMBL" id="BAAAPN010000003">
    <property type="protein sequence ID" value="GAA1744432.1"/>
    <property type="molecule type" value="Genomic_DNA"/>
</dbReference>
<dbReference type="InterPro" id="IPR003691">
    <property type="entry name" value="FluC"/>
</dbReference>
<evidence type="ECO:0000256" key="8">
    <source>
        <dbReference type="ARBA" id="ARBA00035585"/>
    </source>
</evidence>
<dbReference type="HAMAP" id="MF_00454">
    <property type="entry name" value="FluC"/>
    <property type="match status" value="1"/>
</dbReference>
<dbReference type="Proteomes" id="UP001501475">
    <property type="component" value="Unassembled WGS sequence"/>
</dbReference>
<keyword evidence="5 10" id="KW-0472">Membrane</keyword>
<evidence type="ECO:0000256" key="6">
    <source>
        <dbReference type="ARBA" id="ARBA00023303"/>
    </source>
</evidence>
<comment type="similarity">
    <text evidence="7 10">Belongs to the fluoride channel Fluc/FEX (TC 1.A.43) family.</text>
</comment>
<evidence type="ECO:0000256" key="10">
    <source>
        <dbReference type="HAMAP-Rule" id="MF_00454"/>
    </source>
</evidence>
<name>A0ABN2JZ68_9MICO</name>
<keyword evidence="10" id="KW-0406">Ion transport</keyword>
<evidence type="ECO:0000256" key="7">
    <source>
        <dbReference type="ARBA" id="ARBA00035120"/>
    </source>
</evidence>
<comment type="caution">
    <text evidence="11">The sequence shown here is derived from an EMBL/GenBank/DDBJ whole genome shotgun (WGS) entry which is preliminary data.</text>
</comment>
<feature type="binding site" evidence="10">
    <location>
        <position position="96"/>
    </location>
    <ligand>
        <name>Na(+)</name>
        <dbReference type="ChEBI" id="CHEBI:29101"/>
        <note>structural</note>
    </ligand>
</feature>
<dbReference type="Pfam" id="PF02537">
    <property type="entry name" value="CRCB"/>
    <property type="match status" value="1"/>
</dbReference>
<keyword evidence="6 10" id="KW-0407">Ion channel</keyword>
<keyword evidence="12" id="KW-1185">Reference proteome</keyword>
<feature type="transmembrane region" description="Helical" evidence="10">
    <location>
        <begin position="85"/>
        <end position="103"/>
    </location>
</feature>
<keyword evidence="10" id="KW-0813">Transport</keyword>
<comment type="function">
    <text evidence="9 10">Fluoride-specific ion channel. Important for reducing fluoride concentration in the cell, thus reducing its toxicity.</text>
</comment>
<comment type="catalytic activity">
    <reaction evidence="8">
        <text>fluoride(in) = fluoride(out)</text>
        <dbReference type="Rhea" id="RHEA:76159"/>
        <dbReference type="ChEBI" id="CHEBI:17051"/>
    </reaction>
    <physiologicalReaction direction="left-to-right" evidence="8">
        <dbReference type="Rhea" id="RHEA:76160"/>
    </physiologicalReaction>
</comment>
<evidence type="ECO:0000256" key="3">
    <source>
        <dbReference type="ARBA" id="ARBA00022692"/>
    </source>
</evidence>
<comment type="activity regulation">
    <text evidence="10">Na(+) is not transported, but it plays an essential structural role and its presence is essential for fluoride channel function.</text>
</comment>
<keyword evidence="4 10" id="KW-1133">Transmembrane helix</keyword>